<dbReference type="InterPro" id="IPR000408">
    <property type="entry name" value="Reg_chr_condens"/>
</dbReference>
<dbReference type="SUPFAM" id="SSF50985">
    <property type="entry name" value="RCC1/BLIP-II"/>
    <property type="match status" value="1"/>
</dbReference>
<sequence>MSRTRSSVWSWGAGTRGQLANGAFTDSLEPVLLPNFLATSPPSWDGVVNDMACGGAHGVAILSVSNNDEEQAQVVSWGNGESGALGHGETEDRSVPKVVEFFNGIRVSSVAAGWSHTAFVTLSGTLYTCGSGSFGQLGHGDFGERLIPQEVVFSKRVVMAACGMRHTVVLTDDRGTRKQTSLYSFGAAKRGQLGLSRSDPLQEYNSSSQKLVKVSVPKEIPGFTHQLDDGVMLVAANGDHSAAITSHGHLFVWGRGFSGEPDYFEPRQVKHQQAPSADKSHFCGWNHFTHVALGWNHGLALGVDGVLWAWGSNQRGQLGSVDGEERVSISSSSEVSAQDGEEKDGNLQQWPKMVRVHGIAGNCLFCSAGSEHSAALLDSGELRVWGWGEHGQLGLGDTSDVLLPQLVSLPGEFEKDTVIWRVFCGSGFTFLIANQNV</sequence>
<dbReference type="Gene3D" id="2.130.10.30">
    <property type="entry name" value="Regulator of chromosome condensation 1/beta-lactamase-inhibitor protein II"/>
    <property type="match status" value="3"/>
</dbReference>
<name>A0ABD3H5K0_9MARC</name>
<feature type="repeat" description="RCC1" evidence="2">
    <location>
        <begin position="305"/>
        <end position="379"/>
    </location>
</feature>
<comment type="caution">
    <text evidence="5">The sequence shown here is derived from an EMBL/GenBank/DDBJ whole genome shotgun (WGS) entry which is preliminary data.</text>
</comment>
<evidence type="ECO:0000313" key="5">
    <source>
        <dbReference type="EMBL" id="KAL3685792.1"/>
    </source>
</evidence>
<dbReference type="Pfam" id="PF25390">
    <property type="entry name" value="WD40_RLD"/>
    <property type="match status" value="1"/>
</dbReference>
<evidence type="ECO:0000259" key="4">
    <source>
        <dbReference type="Pfam" id="PF25390"/>
    </source>
</evidence>
<dbReference type="PROSITE" id="PS50012">
    <property type="entry name" value="RCC1_3"/>
    <property type="match status" value="7"/>
</dbReference>
<accession>A0ABD3H5K0</accession>
<evidence type="ECO:0000256" key="2">
    <source>
        <dbReference type="PROSITE-ProRule" id="PRU00235"/>
    </source>
</evidence>
<evidence type="ECO:0000313" key="6">
    <source>
        <dbReference type="Proteomes" id="UP001633002"/>
    </source>
</evidence>
<dbReference type="EMBL" id="JBJQOH010000006">
    <property type="protein sequence ID" value="KAL3685792.1"/>
    <property type="molecule type" value="Genomic_DNA"/>
</dbReference>
<reference evidence="5 6" key="1">
    <citation type="submission" date="2024-09" db="EMBL/GenBank/DDBJ databases">
        <title>Chromosome-scale assembly of Riccia sorocarpa.</title>
        <authorList>
            <person name="Paukszto L."/>
        </authorList>
    </citation>
    <scope>NUCLEOTIDE SEQUENCE [LARGE SCALE GENOMIC DNA]</scope>
    <source>
        <strain evidence="5">LP-2024</strain>
        <tissue evidence="5">Aerial parts of the thallus</tissue>
    </source>
</reference>
<keyword evidence="6" id="KW-1185">Reference proteome</keyword>
<keyword evidence="1" id="KW-0677">Repeat</keyword>
<feature type="repeat" description="RCC1" evidence="2">
    <location>
        <begin position="124"/>
        <end position="173"/>
    </location>
</feature>
<dbReference type="PANTHER" id="PTHR22870">
    <property type="entry name" value="REGULATOR OF CHROMOSOME CONDENSATION"/>
    <property type="match status" value="1"/>
</dbReference>
<dbReference type="InterPro" id="IPR051210">
    <property type="entry name" value="Ub_ligase/GEF_domain"/>
</dbReference>
<feature type="repeat" description="RCC1" evidence="2">
    <location>
        <begin position="180"/>
        <end position="247"/>
    </location>
</feature>
<dbReference type="PANTHER" id="PTHR22870:SF466">
    <property type="entry name" value="ANKYRIN REPEAT-CONTAINING PROTEIN"/>
    <property type="match status" value="1"/>
</dbReference>
<dbReference type="PROSITE" id="PS00626">
    <property type="entry name" value="RCC1_2"/>
    <property type="match status" value="2"/>
</dbReference>
<feature type="repeat" description="RCC1" evidence="2">
    <location>
        <begin position="248"/>
        <end position="304"/>
    </location>
</feature>
<evidence type="ECO:0000256" key="1">
    <source>
        <dbReference type="ARBA" id="ARBA00022737"/>
    </source>
</evidence>
<evidence type="ECO:0000256" key="3">
    <source>
        <dbReference type="SAM" id="MobiDB-lite"/>
    </source>
</evidence>
<proteinExistence type="predicted"/>
<organism evidence="5 6">
    <name type="scientific">Riccia sorocarpa</name>
    <dbReference type="NCBI Taxonomy" id="122646"/>
    <lineage>
        <taxon>Eukaryota</taxon>
        <taxon>Viridiplantae</taxon>
        <taxon>Streptophyta</taxon>
        <taxon>Embryophyta</taxon>
        <taxon>Marchantiophyta</taxon>
        <taxon>Marchantiopsida</taxon>
        <taxon>Marchantiidae</taxon>
        <taxon>Marchantiales</taxon>
        <taxon>Ricciaceae</taxon>
        <taxon>Riccia</taxon>
    </lineage>
</organism>
<gene>
    <name evidence="5" type="ORF">R1sor_003814</name>
</gene>
<feature type="region of interest" description="Disordered" evidence="3">
    <location>
        <begin position="318"/>
        <end position="346"/>
    </location>
</feature>
<dbReference type="InterPro" id="IPR009091">
    <property type="entry name" value="RCC1/BLIP-II"/>
</dbReference>
<dbReference type="AlphaFoldDB" id="A0ABD3H5K0"/>
<dbReference type="InterPro" id="IPR058923">
    <property type="entry name" value="RCC1-like_dom"/>
</dbReference>
<protein>
    <recommendedName>
        <fullName evidence="4">RCC1-like domain-containing protein</fullName>
    </recommendedName>
</protein>
<feature type="repeat" description="RCC1" evidence="2">
    <location>
        <begin position="6"/>
        <end position="64"/>
    </location>
</feature>
<feature type="repeat" description="RCC1" evidence="2">
    <location>
        <begin position="72"/>
        <end position="123"/>
    </location>
</feature>
<feature type="domain" description="RCC1-like" evidence="4">
    <location>
        <begin position="8"/>
        <end position="430"/>
    </location>
</feature>
<dbReference type="Proteomes" id="UP001633002">
    <property type="component" value="Unassembled WGS sequence"/>
</dbReference>
<dbReference type="PRINTS" id="PR00633">
    <property type="entry name" value="RCCNDNSATION"/>
</dbReference>
<feature type="repeat" description="RCC1" evidence="2">
    <location>
        <begin position="380"/>
        <end position="435"/>
    </location>
</feature>